<dbReference type="Gene3D" id="1.10.8.260">
    <property type="entry name" value="HI0933 insert domain-like"/>
    <property type="match status" value="1"/>
</dbReference>
<dbReference type="Gene3D" id="3.50.50.60">
    <property type="entry name" value="FAD/NAD(P)-binding domain"/>
    <property type="match status" value="1"/>
</dbReference>
<evidence type="ECO:0000256" key="1">
    <source>
        <dbReference type="SAM" id="SignalP"/>
    </source>
</evidence>
<sequence>MSKKVLVAGAGAAGMCAAIMAARQGASVTLLEKNDIAGKKISMTGNGRCNLTNEAMSPSCYNLSARSRMEDFLKRFGVSDTIDFMKSLGVVTQSEEGYIYPLSGQAVTVQNAMFDEVKRLGIEFVGGRQLKKITPLSEGKGFEVKASGEVYNADAVIIATGGLSGPKSTMSTGDSYYIAKSLGMEVKDTYPALVALLSDDKDLPKDYGVRMMANVRIKEIEDICEYGEVQITSKGISGIPVLQLSGRVAQYLGEGCKDSGDKSKAYSSSTGTDKAKGNTVTAVIDFFPTYSDEAFEDMKKEISGMAAGKTYIQVLDGICNHLIGVMILSRCGIGQETIVKADDINKLCDVIDNYRNVCISIKGVSDYASSQVTTGGVSLDDLTDDLESVTTPGVYVVGELADVDGRCGGYNLQWAFTSGSIAGRAAAR</sequence>
<dbReference type="Proteomes" id="UP000184278">
    <property type="component" value="Unassembled WGS sequence"/>
</dbReference>
<organism evidence="3 4">
    <name type="scientific">Butyrivibrio fibrisolvens DSM 3071</name>
    <dbReference type="NCBI Taxonomy" id="1121131"/>
    <lineage>
        <taxon>Bacteria</taxon>
        <taxon>Bacillati</taxon>
        <taxon>Bacillota</taxon>
        <taxon>Clostridia</taxon>
        <taxon>Lachnospirales</taxon>
        <taxon>Lachnospiraceae</taxon>
        <taxon>Butyrivibrio</taxon>
    </lineage>
</organism>
<dbReference type="GeneID" id="89509215"/>
<dbReference type="InterPro" id="IPR004792">
    <property type="entry name" value="BaiN-like"/>
</dbReference>
<dbReference type="InterPro" id="IPR036188">
    <property type="entry name" value="FAD/NAD-bd_sf"/>
</dbReference>
<dbReference type="EMBL" id="FQXK01000003">
    <property type="protein sequence ID" value="SHH03364.1"/>
    <property type="molecule type" value="Genomic_DNA"/>
</dbReference>
<feature type="domain" description="RsdA/BaiN/AoA(So)-like Rossmann fold-like" evidence="2">
    <location>
        <begin position="4"/>
        <end position="424"/>
    </location>
</feature>
<proteinExistence type="predicted"/>
<dbReference type="PRINTS" id="PR00411">
    <property type="entry name" value="PNDRDTASEI"/>
</dbReference>
<evidence type="ECO:0000259" key="2">
    <source>
        <dbReference type="Pfam" id="PF03486"/>
    </source>
</evidence>
<dbReference type="InterPro" id="IPR057661">
    <property type="entry name" value="RsdA/BaiN/AoA(So)_Rossmann"/>
</dbReference>
<dbReference type="Gene3D" id="2.40.30.10">
    <property type="entry name" value="Translation factors"/>
    <property type="match status" value="1"/>
</dbReference>
<dbReference type="NCBIfam" id="TIGR00275">
    <property type="entry name" value="aminoacetone oxidase family FAD-binding enzyme"/>
    <property type="match status" value="1"/>
</dbReference>
<feature type="signal peptide" evidence="1">
    <location>
        <begin position="1"/>
        <end position="21"/>
    </location>
</feature>
<feature type="chain" id="PRO_5039046554" description="RsdA/BaiN/AoA(So)-like Rossmann fold-like domain-containing protein" evidence="1">
    <location>
        <begin position="22"/>
        <end position="428"/>
    </location>
</feature>
<dbReference type="PANTHER" id="PTHR42887">
    <property type="entry name" value="OS12G0638800 PROTEIN"/>
    <property type="match status" value="1"/>
</dbReference>
<dbReference type="STRING" id="1121131.SAMN02745229_00047"/>
<keyword evidence="4" id="KW-1185">Reference proteome</keyword>
<dbReference type="PANTHER" id="PTHR42887:SF2">
    <property type="entry name" value="OS12G0638800 PROTEIN"/>
    <property type="match status" value="1"/>
</dbReference>
<evidence type="ECO:0000313" key="3">
    <source>
        <dbReference type="EMBL" id="SHH03364.1"/>
    </source>
</evidence>
<reference evidence="4" key="1">
    <citation type="submission" date="2016-11" db="EMBL/GenBank/DDBJ databases">
        <authorList>
            <person name="Varghese N."/>
            <person name="Submissions S."/>
        </authorList>
    </citation>
    <scope>NUCLEOTIDE SEQUENCE [LARGE SCALE GENOMIC DNA]</scope>
    <source>
        <strain evidence="4">DSM 3071</strain>
    </source>
</reference>
<protein>
    <recommendedName>
        <fullName evidence="2">RsdA/BaiN/AoA(So)-like Rossmann fold-like domain-containing protein</fullName>
    </recommendedName>
</protein>
<dbReference type="AlphaFoldDB" id="A0A1M5PNN7"/>
<dbReference type="SUPFAM" id="SSF160996">
    <property type="entry name" value="HI0933 insert domain-like"/>
    <property type="match status" value="1"/>
</dbReference>
<dbReference type="InterPro" id="IPR023166">
    <property type="entry name" value="BaiN-like_dom_sf"/>
</dbReference>
<dbReference type="Pfam" id="PF03486">
    <property type="entry name" value="HI0933_like"/>
    <property type="match status" value="1"/>
</dbReference>
<accession>A0A1M5PNN7</accession>
<dbReference type="SUPFAM" id="SSF51905">
    <property type="entry name" value="FAD/NAD(P)-binding domain"/>
    <property type="match status" value="1"/>
</dbReference>
<name>A0A1M5PNN7_BUTFI</name>
<keyword evidence="1" id="KW-0732">Signal</keyword>
<evidence type="ECO:0000313" key="4">
    <source>
        <dbReference type="Proteomes" id="UP000184278"/>
    </source>
</evidence>
<dbReference type="RefSeq" id="WP_073384540.1">
    <property type="nucleotide sequence ID" value="NZ_FQXK01000003.1"/>
</dbReference>
<dbReference type="OrthoDB" id="9773233at2"/>
<gene>
    <name evidence="3" type="ORF">SAMN02745229_00047</name>
</gene>
<dbReference type="PRINTS" id="PR00368">
    <property type="entry name" value="FADPNR"/>
</dbReference>